<name>A0A9Q8PMS0_PASFU</name>
<dbReference type="RefSeq" id="XP_047769654.1">
    <property type="nucleotide sequence ID" value="XM_047913516.1"/>
</dbReference>
<dbReference type="GeneID" id="71994246"/>
<dbReference type="OrthoDB" id="5420711at2759"/>
<sequence length="394" mass="45854">MARRRRPLRDSGKLRESSAYLRPMNATLAASVSETGPTLPNGVLRAQAKHRNNSTTVSETNVEPSLADRFNALPTELRAEVFSHLLVRPVKWDVEHHHDCPRRSSDEDLTPFICDCDCAVDHHRADWRKRQYEQTKPKVSPWRSQWAPEQANPYVCSDCYHERALRPGPHPRTSSLPCLCARRENLQILLVCRKWYEEAAMVFYTKNIFAFEDGFSFVSFVTYMNSRWRQVISHISIMVVSLDIWPDEVVTWIRDTCEGASDDLLRVRLDSVSIWTRLRQLPALTYLELDHCFLTRTRTVRRMQRLGLKGVKQVCFTQSLSADQHPEWARGTPTVWPAYAGRKLLVEGFAGEMARMIKGQRQKKLKNKSKLEELMLDFRVEIGEAERRVEWWEV</sequence>
<accession>A0A9Q8PMS0</accession>
<evidence type="ECO:0000313" key="2">
    <source>
        <dbReference type="Proteomes" id="UP000756132"/>
    </source>
</evidence>
<dbReference type="Proteomes" id="UP000756132">
    <property type="component" value="Chromosome 13"/>
</dbReference>
<gene>
    <name evidence="1" type="ORF">CLAFUR5_14368</name>
</gene>
<evidence type="ECO:0000313" key="1">
    <source>
        <dbReference type="EMBL" id="UJO25288.1"/>
    </source>
</evidence>
<reference evidence="1" key="1">
    <citation type="submission" date="2021-12" db="EMBL/GenBank/DDBJ databases">
        <authorList>
            <person name="Zaccaron A."/>
            <person name="Stergiopoulos I."/>
        </authorList>
    </citation>
    <scope>NUCLEOTIDE SEQUENCE</scope>
    <source>
        <strain evidence="1">Race5_Kim</strain>
    </source>
</reference>
<keyword evidence="2" id="KW-1185">Reference proteome</keyword>
<protein>
    <recommendedName>
        <fullName evidence="3">F-box domain-containing protein</fullName>
    </recommendedName>
</protein>
<evidence type="ECO:0008006" key="3">
    <source>
        <dbReference type="Google" id="ProtNLM"/>
    </source>
</evidence>
<reference evidence="1" key="2">
    <citation type="journal article" date="2022" name="Microb. Genom.">
        <title>A chromosome-scale genome assembly of the tomato pathogen Cladosporium fulvum reveals a compartmentalized genome architecture and the presence of a dispensable chromosome.</title>
        <authorList>
            <person name="Zaccaron A.Z."/>
            <person name="Chen L.H."/>
            <person name="Samaras A."/>
            <person name="Stergiopoulos I."/>
        </authorList>
    </citation>
    <scope>NUCLEOTIDE SEQUENCE</scope>
    <source>
        <strain evidence="1">Race5_Kim</strain>
    </source>
</reference>
<dbReference type="PANTHER" id="PTHR38790">
    <property type="entry name" value="2EXR DOMAIN-CONTAINING PROTEIN-RELATED"/>
    <property type="match status" value="1"/>
</dbReference>
<proteinExistence type="predicted"/>
<dbReference type="KEGG" id="ffu:CLAFUR5_14368"/>
<organism evidence="1 2">
    <name type="scientific">Passalora fulva</name>
    <name type="common">Tomato leaf mold</name>
    <name type="synonym">Cladosporium fulvum</name>
    <dbReference type="NCBI Taxonomy" id="5499"/>
    <lineage>
        <taxon>Eukaryota</taxon>
        <taxon>Fungi</taxon>
        <taxon>Dikarya</taxon>
        <taxon>Ascomycota</taxon>
        <taxon>Pezizomycotina</taxon>
        <taxon>Dothideomycetes</taxon>
        <taxon>Dothideomycetidae</taxon>
        <taxon>Mycosphaerellales</taxon>
        <taxon>Mycosphaerellaceae</taxon>
        <taxon>Fulvia</taxon>
    </lineage>
</organism>
<dbReference type="AlphaFoldDB" id="A0A9Q8PMS0"/>
<dbReference type="EMBL" id="CP090175">
    <property type="protein sequence ID" value="UJO25288.1"/>
    <property type="molecule type" value="Genomic_DNA"/>
</dbReference>
<dbReference type="PANTHER" id="PTHR38790:SF8">
    <property type="entry name" value="F-BOX DOMAIN-CONTAINING PROTEIN"/>
    <property type="match status" value="1"/>
</dbReference>